<dbReference type="Pfam" id="PF00581">
    <property type="entry name" value="Rhodanese"/>
    <property type="match status" value="2"/>
</dbReference>
<dbReference type="Proteomes" id="UP000000263">
    <property type="component" value="Chromosome"/>
</dbReference>
<proteinExistence type="predicted"/>
<keyword evidence="8" id="KW-1185">Reference proteome</keyword>
<dbReference type="STRING" id="383372.Rcas_2079"/>
<sequence>MDRTLLRTAGAAVAGALVTLIIVAITFSTRPQPEATPTVAPTAPAAPVVAPSPREPRKFEDVVVSTEWLAQNLDNPKVRVIEVSVAPGVYERGHIPGAVNFVWTTDFVDTVSRNIIAPERFQELARAAGIDNDTTIVLYGDNNNWFAAWGAWVFRQYGAEDVRLLDGSRSKWEAENRELSTRAPTYPPGNFTVRQRSDLRVFLPDVLKVVRGEDNRVLVDIRSPDEFSGKIFAPEGFQELAVRAGHIPGAVNVPWKQALRDDGTFKSVEELRKLYADAGVDGSKPVITYCRIGERASHTWFVLSEILGYQAALYDGSWTEYGNSVGVPIANPAGTIWGVK</sequence>
<dbReference type="PANTHER" id="PTHR43855:SF1">
    <property type="entry name" value="THIOSULFATE SULFURTRANSFERASE"/>
    <property type="match status" value="1"/>
</dbReference>
<dbReference type="InterPro" id="IPR001763">
    <property type="entry name" value="Rhodanese-like_dom"/>
</dbReference>
<protein>
    <recommendedName>
        <fullName evidence="3">Sulfurtransferase</fullName>
    </recommendedName>
</protein>
<evidence type="ECO:0000256" key="1">
    <source>
        <dbReference type="ARBA" id="ARBA00022737"/>
    </source>
</evidence>
<keyword evidence="3" id="KW-0808">Transferase</keyword>
<dbReference type="InterPro" id="IPR036873">
    <property type="entry name" value="Rhodanese-like_dom_sf"/>
</dbReference>
<dbReference type="InterPro" id="IPR001307">
    <property type="entry name" value="Thiosulphate_STrfase_CS"/>
</dbReference>
<feature type="compositionally biased region" description="Low complexity" evidence="4">
    <location>
        <begin position="35"/>
        <end position="51"/>
    </location>
</feature>
<keyword evidence="5" id="KW-0812">Transmembrane</keyword>
<comment type="catalytic activity">
    <reaction evidence="2">
        <text>thiosulfate + hydrogen cyanide = thiocyanate + sulfite + 2 H(+)</text>
        <dbReference type="Rhea" id="RHEA:16881"/>
        <dbReference type="ChEBI" id="CHEBI:15378"/>
        <dbReference type="ChEBI" id="CHEBI:17359"/>
        <dbReference type="ChEBI" id="CHEBI:18022"/>
        <dbReference type="ChEBI" id="CHEBI:18407"/>
        <dbReference type="ChEBI" id="CHEBI:33542"/>
        <dbReference type="EC" id="2.8.1.1"/>
    </reaction>
</comment>
<dbReference type="PANTHER" id="PTHR43855">
    <property type="entry name" value="THIOSULFATE SULFURTRANSFERASE"/>
    <property type="match status" value="1"/>
</dbReference>
<feature type="domain" description="Rhodanese" evidence="6">
    <location>
        <begin position="212"/>
        <end position="330"/>
    </location>
</feature>
<dbReference type="CDD" id="cd01448">
    <property type="entry name" value="TST_Repeat_1"/>
    <property type="match status" value="1"/>
</dbReference>
<evidence type="ECO:0000313" key="7">
    <source>
        <dbReference type="EMBL" id="ABU58165.1"/>
    </source>
</evidence>
<dbReference type="SMART" id="SM00450">
    <property type="entry name" value="RHOD"/>
    <property type="match status" value="2"/>
</dbReference>
<feature type="domain" description="Rhodanese" evidence="6">
    <location>
        <begin position="74"/>
        <end position="181"/>
    </location>
</feature>
<accession>A7NKZ5</accession>
<dbReference type="GO" id="GO:0004792">
    <property type="term" value="F:thiosulfate-cyanide sulfurtransferase activity"/>
    <property type="evidence" value="ECO:0007669"/>
    <property type="project" value="UniProtKB-EC"/>
</dbReference>
<dbReference type="PROSITE" id="PS00683">
    <property type="entry name" value="RHODANESE_2"/>
    <property type="match status" value="1"/>
</dbReference>
<dbReference type="Gene3D" id="3.40.250.10">
    <property type="entry name" value="Rhodanese-like domain"/>
    <property type="match status" value="2"/>
</dbReference>
<dbReference type="eggNOG" id="COG2897">
    <property type="taxonomic scope" value="Bacteria"/>
</dbReference>
<dbReference type="AlphaFoldDB" id="A7NKZ5"/>
<evidence type="ECO:0000259" key="6">
    <source>
        <dbReference type="PROSITE" id="PS50206"/>
    </source>
</evidence>
<evidence type="ECO:0000256" key="2">
    <source>
        <dbReference type="ARBA" id="ARBA00047549"/>
    </source>
</evidence>
<feature type="transmembrane region" description="Helical" evidence="5">
    <location>
        <begin position="9"/>
        <end position="27"/>
    </location>
</feature>
<evidence type="ECO:0000256" key="3">
    <source>
        <dbReference type="RuleBase" id="RU000507"/>
    </source>
</evidence>
<dbReference type="EMBL" id="CP000804">
    <property type="protein sequence ID" value="ABU58165.1"/>
    <property type="molecule type" value="Genomic_DNA"/>
</dbReference>
<keyword evidence="5" id="KW-1133">Transmembrane helix</keyword>
<organism evidence="7 8">
    <name type="scientific">Roseiflexus castenholzii (strain DSM 13941 / HLO8)</name>
    <dbReference type="NCBI Taxonomy" id="383372"/>
    <lineage>
        <taxon>Bacteria</taxon>
        <taxon>Bacillati</taxon>
        <taxon>Chloroflexota</taxon>
        <taxon>Chloroflexia</taxon>
        <taxon>Chloroflexales</taxon>
        <taxon>Roseiflexineae</taxon>
        <taxon>Roseiflexaceae</taxon>
        <taxon>Roseiflexus</taxon>
    </lineage>
</organism>
<dbReference type="SUPFAM" id="SSF52821">
    <property type="entry name" value="Rhodanese/Cell cycle control phosphatase"/>
    <property type="match status" value="2"/>
</dbReference>
<evidence type="ECO:0000256" key="5">
    <source>
        <dbReference type="SAM" id="Phobius"/>
    </source>
</evidence>
<dbReference type="PROSITE" id="PS50206">
    <property type="entry name" value="RHODANESE_3"/>
    <property type="match status" value="2"/>
</dbReference>
<dbReference type="PROSITE" id="PS00380">
    <property type="entry name" value="RHODANESE_1"/>
    <property type="match status" value="1"/>
</dbReference>
<dbReference type="InterPro" id="IPR051126">
    <property type="entry name" value="Thiosulfate_sulfurtransferase"/>
</dbReference>
<dbReference type="HOGENOM" id="CLU_031618_1_3_0"/>
<dbReference type="KEGG" id="rca:Rcas_2079"/>
<gene>
    <name evidence="7" type="ordered locus">Rcas_2079</name>
</gene>
<keyword evidence="1" id="KW-0677">Repeat</keyword>
<evidence type="ECO:0000313" key="8">
    <source>
        <dbReference type="Proteomes" id="UP000000263"/>
    </source>
</evidence>
<dbReference type="CDD" id="cd01449">
    <property type="entry name" value="TST_Repeat_2"/>
    <property type="match status" value="1"/>
</dbReference>
<reference evidence="7 8" key="1">
    <citation type="submission" date="2007-08" db="EMBL/GenBank/DDBJ databases">
        <title>Complete sequence of Roseiflexus castenholzii DSM 13941.</title>
        <authorList>
            <consortium name="US DOE Joint Genome Institute"/>
            <person name="Copeland A."/>
            <person name="Lucas S."/>
            <person name="Lapidus A."/>
            <person name="Barry K."/>
            <person name="Glavina del Rio T."/>
            <person name="Dalin E."/>
            <person name="Tice H."/>
            <person name="Pitluck S."/>
            <person name="Thompson L.S."/>
            <person name="Brettin T."/>
            <person name="Bruce D."/>
            <person name="Detter J.C."/>
            <person name="Han C."/>
            <person name="Tapia R."/>
            <person name="Schmutz J."/>
            <person name="Larimer F."/>
            <person name="Land M."/>
            <person name="Hauser L."/>
            <person name="Kyrpides N."/>
            <person name="Mikhailova N."/>
            <person name="Bryant D.A."/>
            <person name="Hanada S."/>
            <person name="Tsukatani Y."/>
            <person name="Richardson P."/>
        </authorList>
    </citation>
    <scope>NUCLEOTIDE SEQUENCE [LARGE SCALE GENOMIC DNA]</scope>
    <source>
        <strain evidence="8">DSM 13941 / HLO8</strain>
    </source>
</reference>
<keyword evidence="5" id="KW-0472">Membrane</keyword>
<evidence type="ECO:0000256" key="4">
    <source>
        <dbReference type="SAM" id="MobiDB-lite"/>
    </source>
</evidence>
<feature type="region of interest" description="Disordered" evidence="4">
    <location>
        <begin position="33"/>
        <end position="52"/>
    </location>
</feature>
<name>A7NKZ5_ROSCS</name>